<name>A0ABW6CZY0_9BACT</name>
<keyword evidence="4" id="KW-1185">Reference proteome</keyword>
<dbReference type="InterPro" id="IPR018392">
    <property type="entry name" value="LysM"/>
</dbReference>
<accession>A0ABW6CZY0</accession>
<dbReference type="Proteomes" id="UP001598114">
    <property type="component" value="Unassembled WGS sequence"/>
</dbReference>
<organism evidence="3 4">
    <name type="scientific">Aquirufa echingensis</name>
    <dbReference type="NCBI Taxonomy" id="3096516"/>
    <lineage>
        <taxon>Bacteria</taxon>
        <taxon>Pseudomonadati</taxon>
        <taxon>Bacteroidota</taxon>
        <taxon>Cytophagia</taxon>
        <taxon>Cytophagales</taxon>
        <taxon>Flectobacillaceae</taxon>
        <taxon>Aquirufa</taxon>
    </lineage>
</organism>
<feature type="domain" description="LysM" evidence="2">
    <location>
        <begin position="159"/>
        <end position="202"/>
    </location>
</feature>
<feature type="transmembrane region" description="Helical" evidence="1">
    <location>
        <begin position="16"/>
        <end position="36"/>
    </location>
</feature>
<gene>
    <name evidence="3" type="ORF">SKC38_08795</name>
</gene>
<evidence type="ECO:0000313" key="3">
    <source>
        <dbReference type="EMBL" id="MFD3276319.1"/>
    </source>
</evidence>
<dbReference type="InterPro" id="IPR036779">
    <property type="entry name" value="LysM_dom_sf"/>
</dbReference>
<dbReference type="SUPFAM" id="SSF54106">
    <property type="entry name" value="LysM domain"/>
    <property type="match status" value="1"/>
</dbReference>
<dbReference type="Pfam" id="PF01476">
    <property type="entry name" value="LysM"/>
    <property type="match status" value="2"/>
</dbReference>
<proteinExistence type="predicted"/>
<sequence length="204" mass="22140">MKNPFSFMKESESSNLPLVTLFVLIGTVVALLFVGYEHFLGPETSSLAKAEKVQVDDDELPMEDIVSSTVIRDTTSSDTASVDQEAVDLDQQKKEAEAEKVPEVAVEEPAGKSFTYQADAGESAETIAKHFGLTVDQLKALNPSGVKGGSKVKVKVQAIHIVGKGDVLRVVAEKYHISKKALMDANHKKEDVTMRGEELVIPLQ</sequence>
<dbReference type="EMBL" id="JBBKYA010000004">
    <property type="protein sequence ID" value="MFD3276319.1"/>
    <property type="molecule type" value="Genomic_DNA"/>
</dbReference>
<keyword evidence="1" id="KW-1133">Transmembrane helix</keyword>
<dbReference type="Gene3D" id="3.10.350.10">
    <property type="entry name" value="LysM domain"/>
    <property type="match status" value="1"/>
</dbReference>
<evidence type="ECO:0000256" key="1">
    <source>
        <dbReference type="SAM" id="Phobius"/>
    </source>
</evidence>
<dbReference type="RefSeq" id="WP_377976769.1">
    <property type="nucleotide sequence ID" value="NZ_JBBKYA010000004.1"/>
</dbReference>
<comment type="caution">
    <text evidence="3">The sequence shown here is derived from an EMBL/GenBank/DDBJ whole genome shotgun (WGS) entry which is preliminary data.</text>
</comment>
<keyword evidence="1" id="KW-0812">Transmembrane</keyword>
<feature type="domain" description="LysM" evidence="2">
    <location>
        <begin position="115"/>
        <end position="155"/>
    </location>
</feature>
<keyword evidence="1" id="KW-0472">Membrane</keyword>
<evidence type="ECO:0000313" key="4">
    <source>
        <dbReference type="Proteomes" id="UP001598114"/>
    </source>
</evidence>
<reference evidence="3 4" key="1">
    <citation type="submission" date="2024-03" db="EMBL/GenBank/DDBJ databases">
        <title>Aquirufa genome sequencing.</title>
        <authorList>
            <person name="Pitt A."/>
            <person name="Hahn M.W."/>
        </authorList>
    </citation>
    <scope>NUCLEOTIDE SEQUENCE [LARGE SCALE GENOMIC DNA]</scope>
    <source>
        <strain evidence="3 4">PLAD-142S6K</strain>
    </source>
</reference>
<dbReference type="CDD" id="cd00118">
    <property type="entry name" value="LysM"/>
    <property type="match status" value="2"/>
</dbReference>
<dbReference type="SMART" id="SM00257">
    <property type="entry name" value="LysM"/>
    <property type="match status" value="2"/>
</dbReference>
<protein>
    <submittedName>
        <fullName evidence="3">LysM peptidoglycan-binding domain-containing protein</fullName>
    </submittedName>
</protein>
<evidence type="ECO:0000259" key="2">
    <source>
        <dbReference type="SMART" id="SM00257"/>
    </source>
</evidence>